<evidence type="ECO:0000259" key="6">
    <source>
        <dbReference type="PROSITE" id="PS50178"/>
    </source>
</evidence>
<proteinExistence type="predicted"/>
<evidence type="ECO:0000256" key="4">
    <source>
        <dbReference type="PROSITE-ProRule" id="PRU00091"/>
    </source>
</evidence>
<dbReference type="Pfam" id="PF01363">
    <property type="entry name" value="FYVE"/>
    <property type="match status" value="1"/>
</dbReference>
<feature type="compositionally biased region" description="Polar residues" evidence="5">
    <location>
        <begin position="403"/>
        <end position="421"/>
    </location>
</feature>
<dbReference type="STRING" id="763406.A0A1E3NIY2"/>
<dbReference type="OrthoDB" id="10018316at2759"/>
<dbReference type="GeneID" id="30181356"/>
<evidence type="ECO:0000313" key="8">
    <source>
        <dbReference type="Proteomes" id="UP000094455"/>
    </source>
</evidence>
<dbReference type="Proteomes" id="UP000094455">
    <property type="component" value="Unassembled WGS sequence"/>
</dbReference>
<dbReference type="InterPro" id="IPR000306">
    <property type="entry name" value="Znf_FYVE"/>
</dbReference>
<dbReference type="SMART" id="SM00064">
    <property type="entry name" value="FYVE"/>
    <property type="match status" value="1"/>
</dbReference>
<feature type="domain" description="FYVE-type" evidence="6">
    <location>
        <begin position="577"/>
        <end position="683"/>
    </location>
</feature>
<evidence type="ECO:0000256" key="2">
    <source>
        <dbReference type="ARBA" id="ARBA00022771"/>
    </source>
</evidence>
<dbReference type="SUPFAM" id="SSF57903">
    <property type="entry name" value="FYVE/PHD zinc finger"/>
    <property type="match status" value="1"/>
</dbReference>
<feature type="compositionally biased region" description="Polar residues" evidence="5">
    <location>
        <begin position="463"/>
        <end position="481"/>
    </location>
</feature>
<keyword evidence="8" id="KW-1185">Reference proteome</keyword>
<evidence type="ECO:0000256" key="1">
    <source>
        <dbReference type="ARBA" id="ARBA00022723"/>
    </source>
</evidence>
<feature type="compositionally biased region" description="Gly residues" evidence="5">
    <location>
        <begin position="42"/>
        <end position="57"/>
    </location>
</feature>
<feature type="compositionally biased region" description="Low complexity" evidence="5">
    <location>
        <begin position="284"/>
        <end position="302"/>
    </location>
</feature>
<feature type="compositionally biased region" description="Polar residues" evidence="5">
    <location>
        <begin position="254"/>
        <end position="270"/>
    </location>
</feature>
<evidence type="ECO:0000256" key="3">
    <source>
        <dbReference type="ARBA" id="ARBA00022833"/>
    </source>
</evidence>
<feature type="compositionally biased region" description="Basic and acidic residues" evidence="5">
    <location>
        <begin position="147"/>
        <end position="158"/>
    </location>
</feature>
<dbReference type="PANTHER" id="PTHR39490:SF8">
    <property type="entry name" value="ZINC FINGER FYVE DOMAIN-CONTAINING PROTEIN 21"/>
    <property type="match status" value="1"/>
</dbReference>
<organism evidence="7 8">
    <name type="scientific">Pichia membranifaciens NRRL Y-2026</name>
    <dbReference type="NCBI Taxonomy" id="763406"/>
    <lineage>
        <taxon>Eukaryota</taxon>
        <taxon>Fungi</taxon>
        <taxon>Dikarya</taxon>
        <taxon>Ascomycota</taxon>
        <taxon>Saccharomycotina</taxon>
        <taxon>Pichiomycetes</taxon>
        <taxon>Pichiales</taxon>
        <taxon>Pichiaceae</taxon>
        <taxon>Pichia</taxon>
    </lineage>
</organism>
<dbReference type="RefSeq" id="XP_019016426.1">
    <property type="nucleotide sequence ID" value="XM_019164669.1"/>
</dbReference>
<dbReference type="InterPro" id="IPR052113">
    <property type="entry name" value="FYVE-type_Zinc_Finger"/>
</dbReference>
<name>A0A1E3NIY2_9ASCO</name>
<feature type="compositionally biased region" description="Low complexity" evidence="5">
    <location>
        <begin position="441"/>
        <end position="462"/>
    </location>
</feature>
<protein>
    <recommendedName>
        <fullName evidence="6">FYVE-type domain-containing protein</fullName>
    </recommendedName>
</protein>
<feature type="compositionally biased region" description="Low complexity" evidence="5">
    <location>
        <begin position="388"/>
        <end position="402"/>
    </location>
</feature>
<feature type="compositionally biased region" description="Basic and acidic residues" evidence="5">
    <location>
        <begin position="206"/>
        <end position="221"/>
    </location>
</feature>
<accession>A0A1E3NIY2</accession>
<dbReference type="GO" id="GO:0008270">
    <property type="term" value="F:zinc ion binding"/>
    <property type="evidence" value="ECO:0007669"/>
    <property type="project" value="UniProtKB-KW"/>
</dbReference>
<dbReference type="InterPro" id="IPR013083">
    <property type="entry name" value="Znf_RING/FYVE/PHD"/>
</dbReference>
<keyword evidence="2 4" id="KW-0863">Zinc-finger</keyword>
<dbReference type="AlphaFoldDB" id="A0A1E3NIY2"/>
<sequence>MASNKTNCSLNLQPMNSGNYTAAIAGVTSSDTDEHTVFGRNADGGGADGVGADGGDGGAEKEAAGKQYLRGGQAGNRVLAEEDMIPPYDSSMCTNNSLINDSSVLLASSSLDLKPQKKKGAQETPAEHHAADADVVVAPPLLGSTDNGDHQSSDRTESLKSTVSAESRGTEETERTSGTSATNNTHATNDLNEETRQLSDSSSGASERRGQASSQYRKDTLTDNTLVEKQFDTMNLRDAGALTQKSEQVEDGSSESQSQPEIPAPSQDQPQRPGPLQPIQEGVQSTEQGLQGKQQQPRTQQGVYSDDCKQQRQAYEQSLEQKKMEQFRRLNMQEKSESRGFAKSVSPMSPKTTAPFAQKLPAAAKSGAPLPVIPSKFSKPVVESSNASLSSTKLTGSKTSSTPITAASHATSKPGTNTGCNSHLPDTKLINSQTNNPHAGGNSISYSNLSMSSNLGNDNSNGTFNVSPQAAFSPPKRTQSPFRDLSNPYLKQINNQQRPLYTPAVLRVMKNFGTSPSSEVGFDVHQLPSERPPLSQSSSAISVRSTASSIVDYWNYMTGRTPSKSYEGPTREHWKPDSSRFNCAQCGKLFNYMTESRRKHHCRSCGDVFCGDCLKNYIYLDRSAHFTLFGSNWDEHEAEQKPNGLVNLVDENVGKPNNTPKVAVEDDKKYLCKVCLNCFQQYEEYVLDHTTRDHNLGADGKDMRKNNEHRETTMDTKNIPVDWNWSSF</sequence>
<dbReference type="InterPro" id="IPR011011">
    <property type="entry name" value="Znf_FYVE_PHD"/>
</dbReference>
<dbReference type="Gene3D" id="3.30.40.10">
    <property type="entry name" value="Zinc/RING finger domain, C3HC4 (zinc finger)"/>
    <property type="match status" value="1"/>
</dbReference>
<evidence type="ECO:0000313" key="7">
    <source>
        <dbReference type="EMBL" id="ODQ45313.1"/>
    </source>
</evidence>
<reference evidence="7 8" key="1">
    <citation type="journal article" date="2016" name="Proc. Natl. Acad. Sci. U.S.A.">
        <title>Comparative genomics of biotechnologically important yeasts.</title>
        <authorList>
            <person name="Riley R."/>
            <person name="Haridas S."/>
            <person name="Wolfe K.H."/>
            <person name="Lopes M.R."/>
            <person name="Hittinger C.T."/>
            <person name="Goeker M."/>
            <person name="Salamov A.A."/>
            <person name="Wisecaver J.H."/>
            <person name="Long T.M."/>
            <person name="Calvey C.H."/>
            <person name="Aerts A.L."/>
            <person name="Barry K.W."/>
            <person name="Choi C."/>
            <person name="Clum A."/>
            <person name="Coughlan A.Y."/>
            <person name="Deshpande S."/>
            <person name="Douglass A.P."/>
            <person name="Hanson S.J."/>
            <person name="Klenk H.-P."/>
            <person name="LaButti K.M."/>
            <person name="Lapidus A."/>
            <person name="Lindquist E.A."/>
            <person name="Lipzen A.M."/>
            <person name="Meier-Kolthoff J.P."/>
            <person name="Ohm R.A."/>
            <person name="Otillar R.P."/>
            <person name="Pangilinan J.L."/>
            <person name="Peng Y."/>
            <person name="Rokas A."/>
            <person name="Rosa C.A."/>
            <person name="Scheuner C."/>
            <person name="Sibirny A.A."/>
            <person name="Slot J.C."/>
            <person name="Stielow J.B."/>
            <person name="Sun H."/>
            <person name="Kurtzman C.P."/>
            <person name="Blackwell M."/>
            <person name="Grigoriev I.V."/>
            <person name="Jeffries T.W."/>
        </authorList>
    </citation>
    <scope>NUCLEOTIDE SEQUENCE [LARGE SCALE GENOMIC DNA]</scope>
    <source>
        <strain evidence="7 8">NRRL Y-2026</strain>
    </source>
</reference>
<keyword evidence="1" id="KW-0479">Metal-binding</keyword>
<feature type="compositionally biased region" description="Basic and acidic residues" evidence="5">
    <location>
        <begin position="331"/>
        <end position="340"/>
    </location>
</feature>
<gene>
    <name evidence="7" type="ORF">PICMEDRAFT_74079</name>
</gene>
<keyword evidence="3" id="KW-0862">Zinc</keyword>
<dbReference type="EMBL" id="KV454005">
    <property type="protein sequence ID" value="ODQ45313.1"/>
    <property type="molecule type" value="Genomic_DNA"/>
</dbReference>
<dbReference type="InterPro" id="IPR017455">
    <property type="entry name" value="Znf_FYVE-rel"/>
</dbReference>
<feature type="region of interest" description="Disordered" evidence="5">
    <location>
        <begin position="139"/>
        <end position="319"/>
    </location>
</feature>
<feature type="region of interest" description="Disordered" evidence="5">
    <location>
        <begin position="331"/>
        <end position="353"/>
    </location>
</feature>
<dbReference type="PROSITE" id="PS50178">
    <property type="entry name" value="ZF_FYVE"/>
    <property type="match status" value="1"/>
</dbReference>
<dbReference type="PANTHER" id="PTHR39490">
    <property type="entry name" value="ARRESTIN DOMAIN-CONTAINING PROTEIN D"/>
    <property type="match status" value="1"/>
</dbReference>
<dbReference type="GO" id="GO:0032266">
    <property type="term" value="F:phosphatidylinositol-3-phosphate binding"/>
    <property type="evidence" value="ECO:0007669"/>
    <property type="project" value="UniProtKB-ARBA"/>
</dbReference>
<evidence type="ECO:0000256" key="5">
    <source>
        <dbReference type="SAM" id="MobiDB-lite"/>
    </source>
</evidence>
<feature type="region of interest" description="Disordered" evidence="5">
    <location>
        <begin position="34"/>
        <end position="73"/>
    </location>
</feature>
<feature type="region of interest" description="Disordered" evidence="5">
    <location>
        <begin position="385"/>
        <end position="486"/>
    </location>
</feature>